<reference evidence="14" key="1">
    <citation type="submission" date="2021-01" db="EMBL/GenBank/DDBJ databases">
        <title>Whole genome shotgun sequence of Actinoplanes cyaneus NBRC 14990.</title>
        <authorList>
            <person name="Komaki H."/>
            <person name="Tamura T."/>
        </authorList>
    </citation>
    <scope>NUCLEOTIDE SEQUENCE</scope>
    <source>
        <strain evidence="14">NBRC 14990</strain>
    </source>
</reference>
<keyword evidence="5 12" id="KW-0812">Transmembrane</keyword>
<feature type="transmembrane region" description="Helical" evidence="12">
    <location>
        <begin position="307"/>
        <end position="327"/>
    </location>
</feature>
<dbReference type="PANTHER" id="PTHR30587">
    <property type="entry name" value="FLAGELLAR BIOSYNTHETIC PROTEIN FLIP"/>
    <property type="match status" value="1"/>
</dbReference>
<feature type="transmembrane region" description="Helical" evidence="12">
    <location>
        <begin position="33"/>
        <end position="51"/>
    </location>
</feature>
<feature type="transmembrane region" description="Helical" evidence="12">
    <location>
        <begin position="161"/>
        <end position="185"/>
    </location>
</feature>
<keyword evidence="4 12" id="KW-1003">Cell membrane</keyword>
<feature type="region of interest" description="Disordered" evidence="13">
    <location>
        <begin position="75"/>
        <end position="116"/>
    </location>
</feature>
<sequence>MSDCTERRHPAPVGDPTGEGREDRARRIPMRRAMLLLMAAAGLALALPAPAGAAPAPQPGPQVVDVVARAPAAVPRQAPRAPANPVAKQLPQAPRLVPRAPRTSPPSINLNINGTNPDGSRPASSLVIVLGLTLLSVAPALLLLCTCFTKVFMVLGMTRNALGLTTLPPNQVVAGLALFISLFIMGPTVSQMNDLGVQPYLKGDKTQSQAFDDGIKPLRDFMWRTTREDELGLLIKVSGAPQPANRDAVPLTTLVPAFVLSELRAAFIIGFVIFIPFLIIDLVVSASLMSLGMMMLPPVTISLPFKLLLFVLVNGWGLIITALVGSYRT</sequence>
<feature type="transmembrane region" description="Helical" evidence="12">
    <location>
        <begin position="265"/>
        <end position="286"/>
    </location>
</feature>
<dbReference type="PANTHER" id="PTHR30587:SF0">
    <property type="entry name" value="FLAGELLAR BIOSYNTHETIC PROTEIN FLIP"/>
    <property type="match status" value="1"/>
</dbReference>
<evidence type="ECO:0000256" key="7">
    <source>
        <dbReference type="ARBA" id="ARBA00022927"/>
    </source>
</evidence>
<keyword evidence="3 12" id="KW-0813">Transport</keyword>
<feature type="compositionally biased region" description="Low complexity" evidence="13">
    <location>
        <begin position="75"/>
        <end position="87"/>
    </location>
</feature>
<evidence type="ECO:0000256" key="1">
    <source>
        <dbReference type="ARBA" id="ARBA00006257"/>
    </source>
</evidence>
<dbReference type="PROSITE" id="PS01061">
    <property type="entry name" value="FLIP_2"/>
    <property type="match status" value="1"/>
</dbReference>
<dbReference type="NCBIfam" id="NF009438">
    <property type="entry name" value="PRK12797.1"/>
    <property type="match status" value="1"/>
</dbReference>
<evidence type="ECO:0000256" key="4">
    <source>
        <dbReference type="ARBA" id="ARBA00022475"/>
    </source>
</evidence>
<gene>
    <name evidence="12" type="primary">fliP</name>
    <name evidence="14" type="ORF">Acy02nite_44080</name>
</gene>
<evidence type="ECO:0000256" key="11">
    <source>
        <dbReference type="ARBA" id="ARBA00023225"/>
    </source>
</evidence>
<dbReference type="InterPro" id="IPR006311">
    <property type="entry name" value="TAT_signal"/>
</dbReference>
<dbReference type="EMBL" id="BOMH01000033">
    <property type="protein sequence ID" value="GID66527.1"/>
    <property type="molecule type" value="Genomic_DNA"/>
</dbReference>
<dbReference type="GO" id="GO:0009306">
    <property type="term" value="P:protein secretion"/>
    <property type="evidence" value="ECO:0007669"/>
    <property type="project" value="UniProtKB-UniRule"/>
</dbReference>
<dbReference type="Pfam" id="PF00813">
    <property type="entry name" value="FliP"/>
    <property type="match status" value="1"/>
</dbReference>
<evidence type="ECO:0000256" key="12">
    <source>
        <dbReference type="RuleBase" id="RU362069"/>
    </source>
</evidence>
<protein>
    <recommendedName>
        <fullName evidence="2 12">Flagellar biosynthetic protein FliP</fullName>
    </recommendedName>
</protein>
<evidence type="ECO:0000256" key="2">
    <source>
        <dbReference type="ARBA" id="ARBA00021714"/>
    </source>
</evidence>
<feature type="transmembrane region" description="Helical" evidence="12">
    <location>
        <begin position="126"/>
        <end position="149"/>
    </location>
</feature>
<evidence type="ECO:0000256" key="5">
    <source>
        <dbReference type="ARBA" id="ARBA00022692"/>
    </source>
</evidence>
<evidence type="ECO:0000313" key="15">
    <source>
        <dbReference type="Proteomes" id="UP000619479"/>
    </source>
</evidence>
<comment type="caution">
    <text evidence="14">The sequence shown here is derived from an EMBL/GenBank/DDBJ whole genome shotgun (WGS) entry which is preliminary data.</text>
</comment>
<comment type="subcellular location">
    <subcellularLocation>
        <location evidence="12">Cell membrane</location>
        <topology evidence="12">Multi-pass membrane protein</topology>
    </subcellularLocation>
    <subcellularLocation>
        <location evidence="12">Bacterial flagellum basal body</location>
    </subcellularLocation>
</comment>
<dbReference type="InterPro" id="IPR005837">
    <property type="entry name" value="FliP"/>
</dbReference>
<feature type="compositionally biased region" description="Polar residues" evidence="13">
    <location>
        <begin position="105"/>
        <end position="116"/>
    </location>
</feature>
<comment type="function">
    <text evidence="12">Plays a role in the flagellum-specific transport system.</text>
</comment>
<comment type="similarity">
    <text evidence="1 12">Belongs to the FliP/MopC/SpaP family.</text>
</comment>
<dbReference type="GO" id="GO:0009425">
    <property type="term" value="C:bacterial-type flagellum basal body"/>
    <property type="evidence" value="ECO:0007669"/>
    <property type="project" value="UniProtKB-SubCell"/>
</dbReference>
<proteinExistence type="inferred from homology"/>
<organism evidence="14 15">
    <name type="scientific">Actinoplanes cyaneus</name>
    <dbReference type="NCBI Taxonomy" id="52696"/>
    <lineage>
        <taxon>Bacteria</taxon>
        <taxon>Bacillati</taxon>
        <taxon>Actinomycetota</taxon>
        <taxon>Actinomycetes</taxon>
        <taxon>Micromonosporales</taxon>
        <taxon>Micromonosporaceae</taxon>
        <taxon>Actinoplanes</taxon>
    </lineage>
</organism>
<accession>A0A919ILH1</accession>
<dbReference type="GO" id="GO:0044781">
    <property type="term" value="P:bacterial-type flagellum organization"/>
    <property type="evidence" value="ECO:0007669"/>
    <property type="project" value="UniProtKB-UniRule"/>
</dbReference>
<name>A0A919ILH1_9ACTN</name>
<keyword evidence="6 12" id="KW-1005">Bacterial flagellum biogenesis</keyword>
<dbReference type="InterPro" id="IPR005838">
    <property type="entry name" value="T3SS_IM_P"/>
</dbReference>
<evidence type="ECO:0000256" key="8">
    <source>
        <dbReference type="ARBA" id="ARBA00022989"/>
    </source>
</evidence>
<feature type="region of interest" description="Disordered" evidence="13">
    <location>
        <begin position="1"/>
        <end position="25"/>
    </location>
</feature>
<evidence type="ECO:0000256" key="6">
    <source>
        <dbReference type="ARBA" id="ARBA00022795"/>
    </source>
</evidence>
<dbReference type="AlphaFoldDB" id="A0A919ILH1"/>
<dbReference type="PROSITE" id="PS51318">
    <property type="entry name" value="TAT"/>
    <property type="match status" value="1"/>
</dbReference>
<evidence type="ECO:0000256" key="13">
    <source>
        <dbReference type="SAM" id="MobiDB-lite"/>
    </source>
</evidence>
<evidence type="ECO:0000313" key="14">
    <source>
        <dbReference type="EMBL" id="GID66527.1"/>
    </source>
</evidence>
<evidence type="ECO:0000256" key="3">
    <source>
        <dbReference type="ARBA" id="ARBA00022448"/>
    </source>
</evidence>
<evidence type="ECO:0000256" key="10">
    <source>
        <dbReference type="ARBA" id="ARBA00023143"/>
    </source>
</evidence>
<evidence type="ECO:0000256" key="9">
    <source>
        <dbReference type="ARBA" id="ARBA00023136"/>
    </source>
</evidence>
<keyword evidence="15" id="KW-1185">Reference proteome</keyword>
<dbReference type="GO" id="GO:0005886">
    <property type="term" value="C:plasma membrane"/>
    <property type="evidence" value="ECO:0007669"/>
    <property type="project" value="UniProtKB-SubCell"/>
</dbReference>
<keyword evidence="7 12" id="KW-0653">Protein transport</keyword>
<keyword evidence="10" id="KW-0975">Bacterial flagellum</keyword>
<keyword evidence="9 12" id="KW-0472">Membrane</keyword>
<dbReference type="PRINTS" id="PR01302">
    <property type="entry name" value="TYPE3IMPPROT"/>
</dbReference>
<dbReference type="NCBIfam" id="TIGR01103">
    <property type="entry name" value="fliP"/>
    <property type="match status" value="1"/>
</dbReference>
<keyword evidence="8 12" id="KW-1133">Transmembrane helix</keyword>
<dbReference type="Proteomes" id="UP000619479">
    <property type="component" value="Unassembled WGS sequence"/>
</dbReference>
<keyword evidence="11 12" id="KW-1006">Bacterial flagellum protein export</keyword>